<dbReference type="PATRIC" id="fig|883092.3.peg.2391"/>
<reference evidence="1 2" key="1">
    <citation type="submission" date="2012-07" db="EMBL/GenBank/DDBJ databases">
        <title>The Genome Sequence of Lactobacillus crispatus FB077-07.</title>
        <authorList>
            <consortium name="The Broad Institute Genome Sequencing Platform"/>
            <person name="Earl A."/>
            <person name="Ward D."/>
            <person name="Feldgarden M."/>
            <person name="Gevers D."/>
            <person name="Saerens B."/>
            <person name="Vaneechoutte M."/>
            <person name="Walker B."/>
            <person name="Young S.K."/>
            <person name="Zeng Q."/>
            <person name="Gargeya S."/>
            <person name="Fitzgerald M."/>
            <person name="Haas B."/>
            <person name="Abouelleil A."/>
            <person name="Alvarado L."/>
            <person name="Arachchi H.M."/>
            <person name="Berlin A.M."/>
            <person name="Chapman S.B."/>
            <person name="Goldberg J."/>
            <person name="Griggs A."/>
            <person name="Gujja S."/>
            <person name="Hansen M."/>
            <person name="Howarth C."/>
            <person name="Imamovic A."/>
            <person name="Larimer J."/>
            <person name="McCowen C."/>
            <person name="Montmayeur A."/>
            <person name="Murphy C."/>
            <person name="Neiman D."/>
            <person name="Pearson M."/>
            <person name="Priest M."/>
            <person name="Roberts A."/>
            <person name="Saif S."/>
            <person name="Shea T."/>
            <person name="Sisk P."/>
            <person name="Sykes S."/>
            <person name="Wortman J."/>
            <person name="Nusbaum C."/>
            <person name="Birren B."/>
        </authorList>
    </citation>
    <scope>NUCLEOTIDE SEQUENCE [LARGE SCALE GENOMIC DNA]</scope>
    <source>
        <strain evidence="1 2">FB077-07</strain>
    </source>
</reference>
<dbReference type="Proteomes" id="UP000004722">
    <property type="component" value="Unassembled WGS sequence"/>
</dbReference>
<name>K1M473_9LACO</name>
<protein>
    <submittedName>
        <fullName evidence="1">Uncharacterized protein</fullName>
    </submittedName>
</protein>
<evidence type="ECO:0000313" key="2">
    <source>
        <dbReference type="Proteomes" id="UP000004722"/>
    </source>
</evidence>
<dbReference type="EMBL" id="AGZG01000115">
    <property type="protein sequence ID" value="EKB62186.1"/>
    <property type="molecule type" value="Genomic_DNA"/>
</dbReference>
<proteinExistence type="predicted"/>
<evidence type="ECO:0000313" key="1">
    <source>
        <dbReference type="EMBL" id="EKB62186.1"/>
    </source>
</evidence>
<gene>
    <name evidence="1" type="ORF">HMPREF9249_02409</name>
</gene>
<dbReference type="HOGENOM" id="CLU_1904009_0_0_9"/>
<sequence>MTKKRISPIALQYQPDLKKTLVTINGKNGIAVVKLTDEELASLYYDVKASYKARKGDIPKETVDAVKGIKPQLKPEKAKTVTIPSKLYQEYKELYIKDKKLKMENSLLKKELHQLHQTKTNIFSKLKHRFQKA</sequence>
<dbReference type="RefSeq" id="WP_005729895.1">
    <property type="nucleotide sequence ID" value="NZ_JH932275.1"/>
</dbReference>
<accession>K1M473</accession>
<comment type="caution">
    <text evidence="1">The sequence shown here is derived from an EMBL/GenBank/DDBJ whole genome shotgun (WGS) entry which is preliminary data.</text>
</comment>
<organism evidence="1 2">
    <name type="scientific">Lactobacillus crispatus FB077-07</name>
    <dbReference type="NCBI Taxonomy" id="883092"/>
    <lineage>
        <taxon>Bacteria</taxon>
        <taxon>Bacillati</taxon>
        <taxon>Bacillota</taxon>
        <taxon>Bacilli</taxon>
        <taxon>Lactobacillales</taxon>
        <taxon>Lactobacillaceae</taxon>
        <taxon>Lactobacillus</taxon>
    </lineage>
</organism>
<dbReference type="AlphaFoldDB" id="K1M473"/>